<feature type="binding site" evidence="4">
    <location>
        <position position="357"/>
    </location>
    <ligand>
        <name>Zn(2+)</name>
        <dbReference type="ChEBI" id="CHEBI:29105"/>
        <label>2</label>
    </ligand>
</feature>
<feature type="binding site" evidence="4">
    <location>
        <position position="508"/>
    </location>
    <ligand>
        <name>Zn(2+)</name>
        <dbReference type="ChEBI" id="CHEBI:29105"/>
        <label>2</label>
    </ligand>
</feature>
<evidence type="ECO:0000256" key="5">
    <source>
        <dbReference type="PIRSR" id="PIRSR000948-2"/>
    </source>
</evidence>
<name>A0A0C3JHD9_PISTI</name>
<sequence>MVYSAPGFHVVAGVVCCLFGVAANGQSESAFTVPGAFPTSLYSKYYNSPTATTAQPQPVISDPVTHEVFPLSLTDPDNIPQNDTVDPHPLPPVASPSQILQQAITQIQSIAANAAFGNSQCARCQASLEVAKFVALSAPDQGPSLAVSLCEYFNYSSTCTANYGPLALGPIFTQVVAYADVGGYDGQLICAEFLGLCSVPPTLPLNLTGWFSKPKPNPLPPPKQPTGERLKVLHISDLHIDPRYANNAEANCTSGLCCRENSYNSESPHTPILPAPRFGYFLCDSPYALIAAVLQAIPPLTGSETTGFNFTLFTGDMLAHDPDYQQSRAYNEYSEVVLFDLIKRMLGPGPVYVTLGNHDNYPTDQAAPLSMDGDLGQQFSWLYDHVTALWEYQGWLPAASVEDSRAHYAAYMVKRADGLRIISLNTNLWYRANYLNYINASHPDTSGMMRFLTDELQAAEDAGDRAWIIGHVPSGWDGTNGLYNPTDLCECSVDRYTPHVIVNIFWGHMHEDELSIFYANNGTNISAETAQAVSWMGPSVTPLTKLNSGFRMYEVDSGTFEVLDAYTWKSPVDTYSQLDSQLQYGPAFEFEYSARDAYGRNIPWGANDPLNATWWHLVTEQMETNSSLVSDVWNTYQGKGSVFIPPCTGECVTARICYIRSGSSSIAQQNCPRGYGSVQ</sequence>
<dbReference type="GO" id="GO:0016020">
    <property type="term" value="C:membrane"/>
    <property type="evidence" value="ECO:0007669"/>
    <property type="project" value="GOC"/>
</dbReference>
<dbReference type="Proteomes" id="UP000054217">
    <property type="component" value="Unassembled WGS sequence"/>
</dbReference>
<comment type="cofactor">
    <cofactor evidence="4">
        <name>Zn(2+)</name>
        <dbReference type="ChEBI" id="CHEBI:29105"/>
    </cofactor>
    <text evidence="4">Binds 2 Zn(2+) ions per subunit.</text>
</comment>
<dbReference type="PANTHER" id="PTHR10340:SF27">
    <property type="entry name" value="ACL091CP"/>
    <property type="match status" value="1"/>
</dbReference>
<dbReference type="InterPro" id="IPR041805">
    <property type="entry name" value="ASMase/PPN1_MPP"/>
</dbReference>
<evidence type="ECO:0000256" key="6">
    <source>
        <dbReference type="SAM" id="SignalP"/>
    </source>
</evidence>
<feature type="chain" id="PRO_5002175472" description="Sphingomyelin phosphodiesterase" evidence="6">
    <location>
        <begin position="24"/>
        <end position="679"/>
    </location>
</feature>
<dbReference type="EMBL" id="KN831957">
    <property type="protein sequence ID" value="KIO08503.1"/>
    <property type="molecule type" value="Genomic_DNA"/>
</dbReference>
<keyword evidence="4" id="KW-0479">Metal-binding</keyword>
<feature type="binding site" evidence="4">
    <location>
        <position position="316"/>
    </location>
    <ligand>
        <name>Zn(2+)</name>
        <dbReference type="ChEBI" id="CHEBI:29105"/>
        <label>2</label>
    </ligand>
</feature>
<feature type="domain" description="Calcineurin-like phosphoesterase" evidence="7">
    <location>
        <begin position="230"/>
        <end position="511"/>
    </location>
</feature>
<feature type="disulfide bond" evidence="5">
    <location>
        <begin position="252"/>
        <end position="257"/>
    </location>
</feature>
<dbReference type="InterPro" id="IPR029052">
    <property type="entry name" value="Metallo-depent_PP-like"/>
</dbReference>
<reference evidence="8 9" key="1">
    <citation type="submission" date="2014-04" db="EMBL/GenBank/DDBJ databases">
        <authorList>
            <consortium name="DOE Joint Genome Institute"/>
            <person name="Kuo A."/>
            <person name="Kohler A."/>
            <person name="Costa M.D."/>
            <person name="Nagy L.G."/>
            <person name="Floudas D."/>
            <person name="Copeland A."/>
            <person name="Barry K.W."/>
            <person name="Cichocki N."/>
            <person name="Veneault-Fourrey C."/>
            <person name="LaButti K."/>
            <person name="Lindquist E.A."/>
            <person name="Lipzen A."/>
            <person name="Lundell T."/>
            <person name="Morin E."/>
            <person name="Murat C."/>
            <person name="Sun H."/>
            <person name="Tunlid A."/>
            <person name="Henrissat B."/>
            <person name="Grigoriev I.V."/>
            <person name="Hibbett D.S."/>
            <person name="Martin F."/>
            <person name="Nordberg H.P."/>
            <person name="Cantor M.N."/>
            <person name="Hua S.X."/>
        </authorList>
    </citation>
    <scope>NUCLEOTIDE SEQUENCE [LARGE SCALE GENOMIC DNA]</scope>
    <source>
        <strain evidence="8 9">Marx 270</strain>
    </source>
</reference>
<evidence type="ECO:0000313" key="9">
    <source>
        <dbReference type="Proteomes" id="UP000054217"/>
    </source>
</evidence>
<feature type="binding site" evidence="4">
    <location>
        <position position="237"/>
    </location>
    <ligand>
        <name>Zn(2+)</name>
        <dbReference type="ChEBI" id="CHEBI:29105"/>
        <label>1</label>
    </ligand>
</feature>
<keyword evidence="6" id="KW-0732">Signal</keyword>
<feature type="signal peptide" evidence="6">
    <location>
        <begin position="1"/>
        <end position="23"/>
    </location>
</feature>
<dbReference type="CDD" id="cd00842">
    <property type="entry name" value="MPP_ASMase"/>
    <property type="match status" value="1"/>
</dbReference>
<evidence type="ECO:0000256" key="2">
    <source>
        <dbReference type="ARBA" id="ARBA00023180"/>
    </source>
</evidence>
<dbReference type="PIRSF" id="PIRSF000948">
    <property type="entry name" value="Sphingomy_PDE"/>
    <property type="match status" value="1"/>
</dbReference>
<dbReference type="GO" id="GO:0016798">
    <property type="term" value="F:hydrolase activity, acting on glycosyl bonds"/>
    <property type="evidence" value="ECO:0007669"/>
    <property type="project" value="UniProtKB-KW"/>
</dbReference>
<dbReference type="OrthoDB" id="282973at2759"/>
<dbReference type="Gene3D" id="3.60.21.10">
    <property type="match status" value="1"/>
</dbReference>
<dbReference type="GO" id="GO:0006685">
    <property type="term" value="P:sphingomyelin catabolic process"/>
    <property type="evidence" value="ECO:0007669"/>
    <property type="project" value="UniProtKB-UniRule"/>
</dbReference>
<feature type="disulfide bond" evidence="5">
    <location>
        <begin position="647"/>
        <end position="651"/>
    </location>
</feature>
<protein>
    <recommendedName>
        <fullName evidence="3">Sphingomyelin phosphodiesterase</fullName>
    </recommendedName>
</protein>
<dbReference type="STRING" id="870435.A0A0C3JHD9"/>
<feature type="binding site" evidence="4">
    <location>
        <position position="471"/>
    </location>
    <ligand>
        <name>Zn(2+)</name>
        <dbReference type="ChEBI" id="CHEBI:29105"/>
        <label>2</label>
    </ligand>
</feature>
<dbReference type="InterPro" id="IPR004843">
    <property type="entry name" value="Calcineurin-like_PHP"/>
</dbReference>
<dbReference type="HOGENOM" id="CLU_014743_2_1_1"/>
<dbReference type="InterPro" id="IPR011160">
    <property type="entry name" value="Sphingomy_PDE"/>
</dbReference>
<keyword evidence="4" id="KW-0862">Zinc</keyword>
<feature type="disulfide bond" evidence="5">
    <location>
        <begin position="258"/>
        <end position="283"/>
    </location>
</feature>
<gene>
    <name evidence="8" type="ORF">M404DRAFT_134430</name>
</gene>
<dbReference type="InParanoid" id="A0A0C3JHD9"/>
<keyword evidence="3" id="KW-0326">Glycosidase</keyword>
<dbReference type="Pfam" id="PF00149">
    <property type="entry name" value="Metallophos"/>
    <property type="match status" value="1"/>
</dbReference>
<evidence type="ECO:0000256" key="3">
    <source>
        <dbReference type="PIRNR" id="PIRNR000948"/>
    </source>
</evidence>
<comment type="similarity">
    <text evidence="3">Belongs to the acid sphingomyelinase family.</text>
</comment>
<feature type="binding site" evidence="4">
    <location>
        <position position="510"/>
    </location>
    <ligand>
        <name>Zn(2+)</name>
        <dbReference type="ChEBI" id="CHEBI:29105"/>
        <label>1</label>
    </ligand>
</feature>
<evidence type="ECO:0000259" key="7">
    <source>
        <dbReference type="Pfam" id="PF00149"/>
    </source>
</evidence>
<evidence type="ECO:0000256" key="4">
    <source>
        <dbReference type="PIRSR" id="PIRSR000948-1"/>
    </source>
</evidence>
<keyword evidence="9" id="KW-1185">Reference proteome</keyword>
<evidence type="ECO:0000313" key="8">
    <source>
        <dbReference type="EMBL" id="KIO08503.1"/>
    </source>
</evidence>
<dbReference type="GO" id="GO:0004767">
    <property type="term" value="F:sphingomyelin phosphodiesterase activity"/>
    <property type="evidence" value="ECO:0007669"/>
    <property type="project" value="UniProtKB-UniRule"/>
</dbReference>
<keyword evidence="2" id="KW-0325">Glycoprotein</keyword>
<keyword evidence="5" id="KW-1015">Disulfide bond</keyword>
<dbReference type="GO" id="GO:0005615">
    <property type="term" value="C:extracellular space"/>
    <property type="evidence" value="ECO:0007669"/>
    <property type="project" value="TreeGrafter"/>
</dbReference>
<dbReference type="SUPFAM" id="SSF56300">
    <property type="entry name" value="Metallo-dependent phosphatases"/>
    <property type="match status" value="1"/>
</dbReference>
<proteinExistence type="inferred from homology"/>
<accession>A0A0C3JHD9</accession>
<organism evidence="8 9">
    <name type="scientific">Pisolithus tinctorius Marx 270</name>
    <dbReference type="NCBI Taxonomy" id="870435"/>
    <lineage>
        <taxon>Eukaryota</taxon>
        <taxon>Fungi</taxon>
        <taxon>Dikarya</taxon>
        <taxon>Basidiomycota</taxon>
        <taxon>Agaricomycotina</taxon>
        <taxon>Agaricomycetes</taxon>
        <taxon>Agaricomycetidae</taxon>
        <taxon>Boletales</taxon>
        <taxon>Sclerodermatineae</taxon>
        <taxon>Pisolithaceae</taxon>
        <taxon>Pisolithus</taxon>
    </lineage>
</organism>
<reference evidence="9" key="2">
    <citation type="submission" date="2015-01" db="EMBL/GenBank/DDBJ databases">
        <title>Evolutionary Origins and Diversification of the Mycorrhizal Mutualists.</title>
        <authorList>
            <consortium name="DOE Joint Genome Institute"/>
            <consortium name="Mycorrhizal Genomics Consortium"/>
            <person name="Kohler A."/>
            <person name="Kuo A."/>
            <person name="Nagy L.G."/>
            <person name="Floudas D."/>
            <person name="Copeland A."/>
            <person name="Barry K.W."/>
            <person name="Cichocki N."/>
            <person name="Veneault-Fourrey C."/>
            <person name="LaButti K."/>
            <person name="Lindquist E.A."/>
            <person name="Lipzen A."/>
            <person name="Lundell T."/>
            <person name="Morin E."/>
            <person name="Murat C."/>
            <person name="Riley R."/>
            <person name="Ohm R."/>
            <person name="Sun H."/>
            <person name="Tunlid A."/>
            <person name="Henrissat B."/>
            <person name="Grigoriev I.V."/>
            <person name="Hibbett D.S."/>
            <person name="Martin F."/>
        </authorList>
    </citation>
    <scope>NUCLEOTIDE SEQUENCE [LARGE SCALE GENOMIC DNA]</scope>
    <source>
        <strain evidence="9">Marx 270</strain>
    </source>
</reference>
<feature type="binding site" evidence="4">
    <location>
        <position position="239"/>
    </location>
    <ligand>
        <name>Zn(2+)</name>
        <dbReference type="ChEBI" id="CHEBI:29105"/>
        <label>1</label>
    </ligand>
</feature>
<dbReference type="AlphaFoldDB" id="A0A0C3JHD9"/>
<dbReference type="GO" id="GO:0046872">
    <property type="term" value="F:metal ion binding"/>
    <property type="evidence" value="ECO:0007669"/>
    <property type="project" value="UniProtKB-KW"/>
</dbReference>
<evidence type="ECO:0000256" key="1">
    <source>
        <dbReference type="ARBA" id="ARBA00022801"/>
    </source>
</evidence>
<feature type="binding site" evidence="4">
    <location>
        <position position="316"/>
    </location>
    <ligand>
        <name>Zn(2+)</name>
        <dbReference type="ChEBI" id="CHEBI:29105"/>
        <label>1</label>
    </ligand>
</feature>
<feature type="disulfide bond" evidence="5">
    <location>
        <begin position="121"/>
        <end position="197"/>
    </location>
</feature>
<keyword evidence="1 3" id="KW-0378">Hydrolase</keyword>
<dbReference type="PANTHER" id="PTHR10340">
    <property type="entry name" value="SPHINGOMYELIN PHOSPHODIESTERASE"/>
    <property type="match status" value="1"/>
</dbReference>
<comment type="function">
    <text evidence="3">Converts sphingomyelin to ceramide.</text>
</comment>